<evidence type="ECO:0000313" key="2">
    <source>
        <dbReference type="EMBL" id="QFI74698.1"/>
    </source>
</evidence>
<feature type="compositionally biased region" description="Basic and acidic residues" evidence="1">
    <location>
        <begin position="12"/>
        <end position="29"/>
    </location>
</feature>
<name>A0A5P6P9G4_9BRAD</name>
<organism evidence="2 3">
    <name type="scientific">Bradyrhizobium betae</name>
    <dbReference type="NCBI Taxonomy" id="244734"/>
    <lineage>
        <taxon>Bacteria</taxon>
        <taxon>Pseudomonadati</taxon>
        <taxon>Pseudomonadota</taxon>
        <taxon>Alphaproteobacteria</taxon>
        <taxon>Hyphomicrobiales</taxon>
        <taxon>Nitrobacteraceae</taxon>
        <taxon>Bradyrhizobium</taxon>
    </lineage>
</organism>
<feature type="region of interest" description="Disordered" evidence="1">
    <location>
        <begin position="1"/>
        <end position="32"/>
    </location>
</feature>
<protein>
    <recommendedName>
        <fullName evidence="4">Cysteine rich repeat protein</fullName>
    </recommendedName>
</protein>
<reference evidence="3" key="1">
    <citation type="submission" date="2019-10" db="EMBL/GenBank/DDBJ databases">
        <title>Complete Genome Sequence of Bradyrhizobium betae type strain PL7HG1T.</title>
        <authorList>
            <person name="Bromfield E.S.P."/>
            <person name="Cloutier S."/>
        </authorList>
    </citation>
    <scope>NUCLEOTIDE SEQUENCE [LARGE SCALE GENOMIC DNA]</scope>
    <source>
        <strain evidence="3">PL7HG1</strain>
    </source>
</reference>
<dbReference type="OrthoDB" id="7998990at2"/>
<dbReference type="EMBL" id="CP044543">
    <property type="protein sequence ID" value="QFI74698.1"/>
    <property type="molecule type" value="Genomic_DNA"/>
</dbReference>
<proteinExistence type="predicted"/>
<sequence>MTHTSPGRRSTFRFEHHERSSDHMRDRGPGVKAVTCGRSSRVRRPKTKWFNPRNFGDAFRMTRYQTIASRFKPIASLLAFATSAIVLQTSPSLAFSSEAQQMCTGDAMRLCSSEIPDIPRIRACMVQKKAEVSPGCRAVMDREHAAATASRKREAAAQ</sequence>
<evidence type="ECO:0008006" key="4">
    <source>
        <dbReference type="Google" id="ProtNLM"/>
    </source>
</evidence>
<accession>A0A5P6P9G4</accession>
<evidence type="ECO:0000313" key="3">
    <source>
        <dbReference type="Proteomes" id="UP000325641"/>
    </source>
</evidence>
<gene>
    <name evidence="2" type="ORF">F8237_21185</name>
</gene>
<dbReference type="KEGG" id="bbet:F8237_21185"/>
<dbReference type="Proteomes" id="UP000325641">
    <property type="component" value="Chromosome"/>
</dbReference>
<evidence type="ECO:0000256" key="1">
    <source>
        <dbReference type="SAM" id="MobiDB-lite"/>
    </source>
</evidence>
<dbReference type="AlphaFoldDB" id="A0A5P6P9G4"/>